<dbReference type="SUPFAM" id="SSF88723">
    <property type="entry name" value="PIN domain-like"/>
    <property type="match status" value="1"/>
</dbReference>
<dbReference type="eggNOG" id="COG1569">
    <property type="taxonomic scope" value="Bacteria"/>
</dbReference>
<dbReference type="AlphaFoldDB" id="A0A095WVH3"/>
<evidence type="ECO:0000313" key="4">
    <source>
        <dbReference type="Proteomes" id="UP000029640"/>
    </source>
</evidence>
<dbReference type="InterPro" id="IPR029060">
    <property type="entry name" value="PIN-like_dom_sf"/>
</dbReference>
<reference evidence="3 4" key="1">
    <citation type="journal article" date="2014" name="Genome Announc.">
        <title>Genome Sequence of Gammaproteobacterial Pseudohaliea rubra Type Strain DSM 19751, Isolated from Coastal Seawater of the Mediterranean Sea.</title>
        <authorList>
            <person name="Spring S."/>
            <person name="Fiebig A."/>
            <person name="Riedel T."/>
            <person name="Goker M."/>
            <person name="Klenk H.P."/>
        </authorList>
    </citation>
    <scope>NUCLEOTIDE SEQUENCE [LARGE SCALE GENOMIC DNA]</scope>
    <source>
        <strain evidence="3 4">DSM 19751</strain>
    </source>
</reference>
<feature type="domain" description="VapC50 C-terminal" evidence="2">
    <location>
        <begin position="129"/>
        <end position="183"/>
    </location>
</feature>
<comment type="caution">
    <text evidence="3">The sequence shown here is derived from an EMBL/GenBank/DDBJ whole genome shotgun (WGS) entry which is preliminary data.</text>
</comment>
<dbReference type="Pfam" id="PF13470">
    <property type="entry name" value="PIN_3"/>
    <property type="match status" value="1"/>
</dbReference>
<proteinExistence type="predicted"/>
<dbReference type="InterPro" id="IPR002716">
    <property type="entry name" value="PIN_dom"/>
</dbReference>
<dbReference type="HOGENOM" id="CLU_096418_0_1_6"/>
<evidence type="ECO:0000313" key="3">
    <source>
        <dbReference type="EMBL" id="KGE02634.1"/>
    </source>
</evidence>
<dbReference type="EMBL" id="AUVB01000088">
    <property type="protein sequence ID" value="KGE02634.1"/>
    <property type="molecule type" value="Genomic_DNA"/>
</dbReference>
<accession>A0A095WVH3</accession>
<dbReference type="InterPro" id="IPR058652">
    <property type="entry name" value="VapC50_C"/>
</dbReference>
<evidence type="ECO:0000259" key="1">
    <source>
        <dbReference type="Pfam" id="PF13470"/>
    </source>
</evidence>
<dbReference type="Proteomes" id="UP000029640">
    <property type="component" value="Unassembled WGS sequence"/>
</dbReference>
<sequence>MSKFTVVYDACVLYPAPLRDALLRLAVTDLFKAHWTDQIHEEWINALLRAGKYSRDPLERVRGLMDDHVRDALVTGYEPLIETLTLPDPDDRHVLAAAIRCNADAIVTFNQKDFPQEMLAPYCIDVLHPDDFIYYQVDMAPAVCCEALRQQRLALKNPPFTTEEFLASLQKQQLPQAVTKLREFEQFL</sequence>
<name>A0A095WVH3_9GAMM</name>
<dbReference type="RefSeq" id="WP_035516864.1">
    <property type="nucleotide sequence ID" value="NZ_KN234771.1"/>
</dbReference>
<organism evidence="3 4">
    <name type="scientific">Pseudohaliea rubra DSM 19751</name>
    <dbReference type="NCBI Taxonomy" id="1265313"/>
    <lineage>
        <taxon>Bacteria</taxon>
        <taxon>Pseudomonadati</taxon>
        <taxon>Pseudomonadota</taxon>
        <taxon>Gammaproteobacteria</taxon>
        <taxon>Cellvibrionales</taxon>
        <taxon>Halieaceae</taxon>
        <taxon>Pseudohaliea</taxon>
    </lineage>
</organism>
<evidence type="ECO:0000259" key="2">
    <source>
        <dbReference type="Pfam" id="PF26343"/>
    </source>
</evidence>
<dbReference type="Pfam" id="PF26343">
    <property type="entry name" value="VapC50_C"/>
    <property type="match status" value="1"/>
</dbReference>
<keyword evidence="4" id="KW-1185">Reference proteome</keyword>
<feature type="domain" description="PIN" evidence="1">
    <location>
        <begin position="6"/>
        <end position="112"/>
    </location>
</feature>
<dbReference type="STRING" id="1265313.HRUBRA_02772"/>
<gene>
    <name evidence="3" type="ORF">HRUBRA_02772</name>
</gene>
<protein>
    <submittedName>
        <fullName evidence="3">Uncharacterized protein</fullName>
    </submittedName>
</protein>
<dbReference type="OrthoDB" id="211933at2"/>